<feature type="transmembrane region" description="Helical" evidence="8">
    <location>
        <begin position="145"/>
        <end position="167"/>
    </location>
</feature>
<name>A0ABZ2MC61_9BACT</name>
<protein>
    <submittedName>
        <fullName evidence="11">Cation:proton antiporter</fullName>
    </submittedName>
</protein>
<sequence length="734" mass="78040">MTRSLRQPMVIAEITAGILLGPSLLGWLAPDFSAALFPKESMGLLGMMSQVGLIFFMFLIGLELDPKLLRGRAHTSVAISHSSIVLPFLLGGILALYLYPRLAPANVPFSSFLLFMGVAMSITAFPVLARILVERRLLRSKLGAITIACAAVDDVTAWCILAFVVSIVRASGVAGAIRTSAFAFVYIGFMVWVIRPFFGRFADRTRLGLSQNIVAVVMVLLLVSSWLTELIGIHALFGAFLFGAVLPKNGGLAAALAEKIEDLVVVVLLPLFFAYSGLRTQIGLLDTPGSWVICAAITVVACLGKFGGSAVAARLTGLGWRESSAIGILMNTRGLMELIVLNMGLDLGVISPTLFTMLVLMALITTFMTTPLLQLTYPIERFAQELTDPQEEDEAKPGEPAGAPAADGVAAAAGAPDEQAPYTALVCVAYERSGPGLITLGSAIAGAPDVDAKLYALRLRRATDRGSFFLDKDAAGPGGDPSGEEAALVPLLDTARKLGVNVRPLSFLSDLPGRDICDVSKVKHANLVLLGWHKPILTASMLGGTVHEVMLGTPSDVGVFVDRGLERIGRLLVPYLGSEHDRAALYLARRIAESTGANVVVLHIVKPDGAGERLGAEQRVREEFQERGRNRPYDVSFEVVQHESPEEAVIVESRAGYDLVLVGVGESWGLAHRTFGLQSEAILKQSPASVLVVRKGSGVTEPARSERAAEPGHAPRLAEASFSGVAGVAPRPES</sequence>
<feature type="region of interest" description="Disordered" evidence="7">
    <location>
        <begin position="387"/>
        <end position="412"/>
    </location>
</feature>
<feature type="transmembrane region" description="Helical" evidence="8">
    <location>
        <begin position="349"/>
        <end position="373"/>
    </location>
</feature>
<evidence type="ECO:0000313" key="12">
    <source>
        <dbReference type="Proteomes" id="UP001370348"/>
    </source>
</evidence>
<feature type="domain" description="Cation/H+ exchanger transmembrane" evidence="10">
    <location>
        <begin position="3"/>
        <end position="373"/>
    </location>
</feature>
<dbReference type="PANTHER" id="PTHR32468">
    <property type="entry name" value="CATION/H + ANTIPORTER"/>
    <property type="match status" value="1"/>
</dbReference>
<comment type="subcellular location">
    <subcellularLocation>
        <location evidence="1">Membrane</location>
        <topology evidence="1">Multi-pass membrane protein</topology>
    </subcellularLocation>
</comment>
<organism evidence="11 12">
    <name type="scientific">Pendulispora albinea</name>
    <dbReference type="NCBI Taxonomy" id="2741071"/>
    <lineage>
        <taxon>Bacteria</taxon>
        <taxon>Pseudomonadati</taxon>
        <taxon>Myxococcota</taxon>
        <taxon>Myxococcia</taxon>
        <taxon>Myxococcales</taxon>
        <taxon>Sorangiineae</taxon>
        <taxon>Pendulisporaceae</taxon>
        <taxon>Pendulispora</taxon>
    </lineage>
</organism>
<feature type="transmembrane region" description="Helical" evidence="8">
    <location>
        <begin position="260"/>
        <end position="278"/>
    </location>
</feature>
<keyword evidence="2" id="KW-0813">Transport</keyword>
<dbReference type="InterPro" id="IPR006016">
    <property type="entry name" value="UspA"/>
</dbReference>
<keyword evidence="6 8" id="KW-0472">Membrane</keyword>
<dbReference type="InterPro" id="IPR006153">
    <property type="entry name" value="Cation/H_exchanger_TM"/>
</dbReference>
<dbReference type="PANTHER" id="PTHR32468:SF0">
    <property type="entry name" value="K(+)_H(+) ANTIPORTER 1"/>
    <property type="match status" value="1"/>
</dbReference>
<dbReference type="Pfam" id="PF00999">
    <property type="entry name" value="Na_H_Exchanger"/>
    <property type="match status" value="1"/>
</dbReference>
<keyword evidence="4 8" id="KW-1133">Transmembrane helix</keyword>
<evidence type="ECO:0000256" key="3">
    <source>
        <dbReference type="ARBA" id="ARBA00022692"/>
    </source>
</evidence>
<dbReference type="RefSeq" id="WP_394829704.1">
    <property type="nucleotide sequence ID" value="NZ_CP089984.1"/>
</dbReference>
<feature type="compositionally biased region" description="Low complexity" evidence="7">
    <location>
        <begin position="398"/>
        <end position="412"/>
    </location>
</feature>
<evidence type="ECO:0000256" key="1">
    <source>
        <dbReference type="ARBA" id="ARBA00004141"/>
    </source>
</evidence>
<feature type="transmembrane region" description="Helical" evidence="8">
    <location>
        <begin position="76"/>
        <end position="99"/>
    </location>
</feature>
<gene>
    <name evidence="11" type="ORF">LZC94_23125</name>
</gene>
<reference evidence="11 12" key="1">
    <citation type="submission" date="2021-12" db="EMBL/GenBank/DDBJ databases">
        <title>Discovery of the Pendulisporaceae a myxobacterial family with distinct sporulation behavior and unique specialized metabolism.</title>
        <authorList>
            <person name="Garcia R."/>
            <person name="Popoff A."/>
            <person name="Bader C.D."/>
            <person name="Loehr J."/>
            <person name="Walesch S."/>
            <person name="Walt C."/>
            <person name="Boldt J."/>
            <person name="Bunk B."/>
            <person name="Haeckl F.J.F.P.J."/>
            <person name="Gunesch A.P."/>
            <person name="Birkelbach J."/>
            <person name="Nuebel U."/>
            <person name="Pietschmann T."/>
            <person name="Bach T."/>
            <person name="Mueller R."/>
        </authorList>
    </citation>
    <scope>NUCLEOTIDE SEQUENCE [LARGE SCALE GENOMIC DNA]</scope>
    <source>
        <strain evidence="11 12">MSr11954</strain>
    </source>
</reference>
<proteinExistence type="predicted"/>
<feature type="transmembrane region" description="Helical" evidence="8">
    <location>
        <begin position="111"/>
        <end position="133"/>
    </location>
</feature>
<dbReference type="Gene3D" id="3.40.50.12370">
    <property type="match status" value="1"/>
</dbReference>
<dbReference type="InterPro" id="IPR038770">
    <property type="entry name" value="Na+/solute_symporter_sf"/>
</dbReference>
<evidence type="ECO:0000256" key="4">
    <source>
        <dbReference type="ARBA" id="ARBA00022989"/>
    </source>
</evidence>
<dbReference type="Pfam" id="PF00582">
    <property type="entry name" value="Usp"/>
    <property type="match status" value="1"/>
</dbReference>
<dbReference type="CDD" id="cd00293">
    <property type="entry name" value="USP-like"/>
    <property type="match status" value="1"/>
</dbReference>
<evidence type="ECO:0000256" key="8">
    <source>
        <dbReference type="SAM" id="Phobius"/>
    </source>
</evidence>
<dbReference type="Gene3D" id="1.20.1530.20">
    <property type="match status" value="1"/>
</dbReference>
<feature type="transmembrane region" description="Helical" evidence="8">
    <location>
        <begin position="173"/>
        <end position="194"/>
    </location>
</feature>
<dbReference type="EMBL" id="CP089984">
    <property type="protein sequence ID" value="WXB20102.1"/>
    <property type="molecule type" value="Genomic_DNA"/>
</dbReference>
<keyword evidence="5" id="KW-0406">Ion transport</keyword>
<feature type="transmembrane region" description="Helical" evidence="8">
    <location>
        <begin position="9"/>
        <end position="29"/>
    </location>
</feature>
<evidence type="ECO:0000256" key="5">
    <source>
        <dbReference type="ARBA" id="ARBA00023065"/>
    </source>
</evidence>
<evidence type="ECO:0000256" key="2">
    <source>
        <dbReference type="ARBA" id="ARBA00022448"/>
    </source>
</evidence>
<feature type="domain" description="UspA" evidence="9">
    <location>
        <begin position="570"/>
        <end position="694"/>
    </location>
</feature>
<dbReference type="InterPro" id="IPR050794">
    <property type="entry name" value="CPA2_transporter"/>
</dbReference>
<feature type="transmembrane region" description="Helical" evidence="8">
    <location>
        <begin position="41"/>
        <end position="64"/>
    </location>
</feature>
<accession>A0ABZ2MC61</accession>
<evidence type="ECO:0000259" key="10">
    <source>
        <dbReference type="Pfam" id="PF00999"/>
    </source>
</evidence>
<keyword evidence="3 8" id="KW-0812">Transmembrane</keyword>
<keyword evidence="12" id="KW-1185">Reference proteome</keyword>
<evidence type="ECO:0000256" key="6">
    <source>
        <dbReference type="ARBA" id="ARBA00023136"/>
    </source>
</evidence>
<dbReference type="Proteomes" id="UP001370348">
    <property type="component" value="Chromosome"/>
</dbReference>
<evidence type="ECO:0000259" key="9">
    <source>
        <dbReference type="Pfam" id="PF00582"/>
    </source>
</evidence>
<evidence type="ECO:0000313" key="11">
    <source>
        <dbReference type="EMBL" id="WXB20102.1"/>
    </source>
</evidence>
<feature type="transmembrane region" description="Helical" evidence="8">
    <location>
        <begin position="290"/>
        <end position="313"/>
    </location>
</feature>
<feature type="region of interest" description="Disordered" evidence="7">
    <location>
        <begin position="698"/>
        <end position="734"/>
    </location>
</feature>
<evidence type="ECO:0000256" key="7">
    <source>
        <dbReference type="SAM" id="MobiDB-lite"/>
    </source>
</evidence>
<feature type="transmembrane region" description="Helical" evidence="8">
    <location>
        <begin position="206"/>
        <end position="224"/>
    </location>
</feature>
<feature type="transmembrane region" description="Helical" evidence="8">
    <location>
        <begin position="230"/>
        <end position="248"/>
    </location>
</feature>
<dbReference type="SUPFAM" id="SSF52402">
    <property type="entry name" value="Adenine nucleotide alpha hydrolases-like"/>
    <property type="match status" value="1"/>
</dbReference>